<keyword evidence="4" id="KW-0274">FAD</keyword>
<keyword evidence="3" id="KW-0285">Flavoprotein</keyword>
<reference evidence="8" key="1">
    <citation type="submission" date="2017-09" db="EMBL/GenBank/DDBJ databases">
        <title>Depth-based differentiation of microbial function through sediment-hosted aquifers and enrichment of novel symbionts in the deep terrestrial subsurface.</title>
        <authorList>
            <person name="Probst A.J."/>
            <person name="Ladd B."/>
            <person name="Jarett J.K."/>
            <person name="Geller-Mcgrath D.E."/>
            <person name="Sieber C.M.K."/>
            <person name="Emerson J.B."/>
            <person name="Anantharaman K."/>
            <person name="Thomas B.C."/>
            <person name="Malmstrom R."/>
            <person name="Stieglmeier M."/>
            <person name="Klingl A."/>
            <person name="Woyke T."/>
            <person name="Ryan C.M."/>
            <person name="Banfield J.F."/>
        </authorList>
    </citation>
    <scope>NUCLEOTIDE SEQUENCE [LARGE SCALE GENOMIC DNA]</scope>
</reference>
<dbReference type="InterPro" id="IPR036188">
    <property type="entry name" value="FAD/NAD-bd_sf"/>
</dbReference>
<accession>A0A2H0UP13</accession>
<organism evidence="7 8">
    <name type="scientific">Candidatus Harrisonbacteria bacterium CG10_big_fil_rev_8_21_14_0_10_45_28</name>
    <dbReference type="NCBI Taxonomy" id="1974586"/>
    <lineage>
        <taxon>Bacteria</taxon>
        <taxon>Candidatus Harrisoniibacteriota</taxon>
    </lineage>
</organism>
<dbReference type="InterPro" id="IPR051169">
    <property type="entry name" value="NADH-Q_oxidoreductase"/>
</dbReference>
<dbReference type="Gene3D" id="3.50.50.100">
    <property type="match status" value="1"/>
</dbReference>
<comment type="cofactor">
    <cofactor evidence="1">
        <name>FAD</name>
        <dbReference type="ChEBI" id="CHEBI:57692"/>
    </cofactor>
</comment>
<evidence type="ECO:0000256" key="2">
    <source>
        <dbReference type="ARBA" id="ARBA00005272"/>
    </source>
</evidence>
<gene>
    <name evidence="7" type="ORF">COU10_00750</name>
</gene>
<evidence type="ECO:0000256" key="3">
    <source>
        <dbReference type="ARBA" id="ARBA00022630"/>
    </source>
</evidence>
<dbReference type="Pfam" id="PF07992">
    <property type="entry name" value="Pyr_redox_2"/>
    <property type="match status" value="1"/>
</dbReference>
<sequence>MKKQIVILGAGFGGLAVALNLIKRLRKLKLLDEYQVLLIDKNDYHTYTPLLYEIATTSEAVAGFRELCTLASFSLASIGKRRGFSFMRAQIGRMDFDGGNIFTTDGRNIGYDFLVVALGGKTNYFGIEGLAENSVSLKTLSDALRIREKVSTAMALHQPKDVRVVVVGAGSTGVELAGDLQLWLFGKAGGAGRVFLLGESDKPLNNFPPKVVMASTQRLNDLHIELAMNCRLEKVDEAFLYFNGGEKMRFDVLVWAGGIGQLDVLLDSDASKDVDGQVFVNEFLEILPKTENDNFRLSVYGIGDGVVVSDKTGRPAPLVAPEAISQANTVCVNILNVILKKDEKIRHEVREWPYIIPIGGKWATAKIGRFIFSGFLAWVFKGLVEYRYLLSVLGWFDGTRFWVRGLLVFLKSDRLG</sequence>
<keyword evidence="5" id="KW-0560">Oxidoreductase</keyword>
<dbReference type="PRINTS" id="PR00368">
    <property type="entry name" value="FADPNR"/>
</dbReference>
<feature type="domain" description="FAD/NAD(P)-binding" evidence="6">
    <location>
        <begin position="4"/>
        <end position="326"/>
    </location>
</feature>
<evidence type="ECO:0000256" key="4">
    <source>
        <dbReference type="ARBA" id="ARBA00022827"/>
    </source>
</evidence>
<dbReference type="PRINTS" id="PR00411">
    <property type="entry name" value="PNDRDTASEI"/>
</dbReference>
<dbReference type="PANTHER" id="PTHR42913">
    <property type="entry name" value="APOPTOSIS-INDUCING FACTOR 1"/>
    <property type="match status" value="1"/>
</dbReference>
<proteinExistence type="inferred from homology"/>
<dbReference type="GO" id="GO:0019646">
    <property type="term" value="P:aerobic electron transport chain"/>
    <property type="evidence" value="ECO:0007669"/>
    <property type="project" value="TreeGrafter"/>
</dbReference>
<evidence type="ECO:0000313" key="8">
    <source>
        <dbReference type="Proteomes" id="UP000230903"/>
    </source>
</evidence>
<evidence type="ECO:0000259" key="6">
    <source>
        <dbReference type="Pfam" id="PF07992"/>
    </source>
</evidence>
<evidence type="ECO:0000256" key="1">
    <source>
        <dbReference type="ARBA" id="ARBA00001974"/>
    </source>
</evidence>
<comment type="similarity">
    <text evidence="2">Belongs to the NADH dehydrogenase family.</text>
</comment>
<dbReference type="EMBL" id="PFBC01000013">
    <property type="protein sequence ID" value="PIR88140.1"/>
    <property type="molecule type" value="Genomic_DNA"/>
</dbReference>
<dbReference type="GO" id="GO:0003955">
    <property type="term" value="F:NAD(P)H dehydrogenase (quinone) activity"/>
    <property type="evidence" value="ECO:0007669"/>
    <property type="project" value="TreeGrafter"/>
</dbReference>
<dbReference type="PANTHER" id="PTHR42913:SF3">
    <property type="entry name" value="64 KDA MITOCHONDRIAL NADH DEHYDROGENASE (EUROFUNG)"/>
    <property type="match status" value="1"/>
</dbReference>
<comment type="caution">
    <text evidence="7">The sequence shown here is derived from an EMBL/GenBank/DDBJ whole genome shotgun (WGS) entry which is preliminary data.</text>
</comment>
<dbReference type="Proteomes" id="UP000230903">
    <property type="component" value="Unassembled WGS sequence"/>
</dbReference>
<dbReference type="SUPFAM" id="SSF51905">
    <property type="entry name" value="FAD/NAD(P)-binding domain"/>
    <property type="match status" value="2"/>
</dbReference>
<protein>
    <recommendedName>
        <fullName evidence="6">FAD/NAD(P)-binding domain-containing protein</fullName>
    </recommendedName>
</protein>
<evidence type="ECO:0000256" key="5">
    <source>
        <dbReference type="ARBA" id="ARBA00023002"/>
    </source>
</evidence>
<dbReference type="InterPro" id="IPR023753">
    <property type="entry name" value="FAD/NAD-binding_dom"/>
</dbReference>
<evidence type="ECO:0000313" key="7">
    <source>
        <dbReference type="EMBL" id="PIR88140.1"/>
    </source>
</evidence>
<dbReference type="AlphaFoldDB" id="A0A2H0UP13"/>
<name>A0A2H0UP13_9BACT</name>